<feature type="domain" description="Carrier" evidence="1">
    <location>
        <begin position="1"/>
        <end position="80"/>
    </location>
</feature>
<protein>
    <submittedName>
        <fullName evidence="2">Acyl carrier protein</fullName>
    </submittedName>
</protein>
<dbReference type="OrthoDB" id="9810922at2"/>
<comment type="caution">
    <text evidence="2">The sequence shown here is derived from an EMBL/GenBank/DDBJ whole genome shotgun (WGS) entry which is preliminary data.</text>
</comment>
<accession>A0A4Q2T949</accession>
<gene>
    <name evidence="2" type="ORF">EUU22_08125</name>
</gene>
<dbReference type="PROSITE" id="PS50075">
    <property type="entry name" value="CARRIER"/>
    <property type="match status" value="1"/>
</dbReference>
<evidence type="ECO:0000259" key="1">
    <source>
        <dbReference type="PROSITE" id="PS50075"/>
    </source>
</evidence>
<name>A0A4Q2T949_9HYPH</name>
<evidence type="ECO:0000313" key="2">
    <source>
        <dbReference type="EMBL" id="RYC15581.1"/>
    </source>
</evidence>
<dbReference type="EMBL" id="SDVB01000191">
    <property type="protein sequence ID" value="RYC15581.1"/>
    <property type="molecule type" value="Genomic_DNA"/>
</dbReference>
<dbReference type="Gene3D" id="1.10.1200.10">
    <property type="entry name" value="ACP-like"/>
    <property type="match status" value="1"/>
</dbReference>
<organism evidence="2 3">
    <name type="scientific">Ciceribacter ferrooxidans</name>
    <dbReference type="NCBI Taxonomy" id="2509717"/>
    <lineage>
        <taxon>Bacteria</taxon>
        <taxon>Pseudomonadati</taxon>
        <taxon>Pseudomonadota</taxon>
        <taxon>Alphaproteobacteria</taxon>
        <taxon>Hyphomicrobiales</taxon>
        <taxon>Rhizobiaceae</taxon>
        <taxon>Ciceribacter</taxon>
    </lineage>
</organism>
<sequence>MTAQDIENAVKAELRRIAPDIDPAEIVPDRSLREQCDLDSIDFLNLMAALGKRFGLPMPEEDYPRLSTISAIVAYIAEKTGQPR</sequence>
<dbReference type="RefSeq" id="WP_129331522.1">
    <property type="nucleotide sequence ID" value="NZ_SDVB01000191.1"/>
</dbReference>
<reference evidence="2 3" key="1">
    <citation type="submission" date="2019-01" db="EMBL/GenBank/DDBJ databases">
        <authorList>
            <person name="Deng T."/>
        </authorList>
    </citation>
    <scope>NUCLEOTIDE SEQUENCE [LARGE SCALE GENOMIC DNA]</scope>
    <source>
        <strain evidence="2 3">F8825</strain>
    </source>
</reference>
<dbReference type="InterPro" id="IPR009081">
    <property type="entry name" value="PP-bd_ACP"/>
</dbReference>
<proteinExistence type="predicted"/>
<dbReference type="InterPro" id="IPR036736">
    <property type="entry name" value="ACP-like_sf"/>
</dbReference>
<dbReference type="Proteomes" id="UP000291088">
    <property type="component" value="Unassembled WGS sequence"/>
</dbReference>
<evidence type="ECO:0000313" key="3">
    <source>
        <dbReference type="Proteomes" id="UP000291088"/>
    </source>
</evidence>
<dbReference type="Pfam" id="PF00550">
    <property type="entry name" value="PP-binding"/>
    <property type="match status" value="1"/>
</dbReference>
<dbReference type="SUPFAM" id="SSF47336">
    <property type="entry name" value="ACP-like"/>
    <property type="match status" value="1"/>
</dbReference>
<keyword evidence="3" id="KW-1185">Reference proteome</keyword>
<dbReference type="AlphaFoldDB" id="A0A4Q2T949"/>